<proteinExistence type="predicted"/>
<dbReference type="PROSITE" id="PS51257">
    <property type="entry name" value="PROKAR_LIPOPROTEIN"/>
    <property type="match status" value="1"/>
</dbReference>
<evidence type="ECO:0000256" key="1">
    <source>
        <dbReference type="SAM" id="MobiDB-lite"/>
    </source>
</evidence>
<dbReference type="PANTHER" id="PTHR33672:SF24">
    <property type="entry name" value="OS01G0798600 PROTEIN"/>
    <property type="match status" value="1"/>
</dbReference>
<gene>
    <name evidence="2" type="ORF">D8674_027517</name>
</gene>
<dbReference type="AlphaFoldDB" id="A0A5N5ICY9"/>
<accession>A0A5N5ICY9</accession>
<feature type="region of interest" description="Disordered" evidence="1">
    <location>
        <begin position="294"/>
        <end position="320"/>
    </location>
</feature>
<feature type="region of interest" description="Disordered" evidence="1">
    <location>
        <begin position="365"/>
        <end position="385"/>
    </location>
</feature>
<dbReference type="Proteomes" id="UP000327157">
    <property type="component" value="Chromosome 5"/>
</dbReference>
<name>A0A5N5ICY9_9ROSA</name>
<dbReference type="InterPro" id="IPR040340">
    <property type="entry name" value="CEST/Y3IP1"/>
</dbReference>
<dbReference type="PANTHER" id="PTHR33672">
    <property type="entry name" value="YCF3-INTERACTING PROTEIN 1, CHLOROPLASTIC"/>
    <property type="match status" value="1"/>
</dbReference>
<dbReference type="GO" id="GO:0048564">
    <property type="term" value="P:photosystem I assembly"/>
    <property type="evidence" value="ECO:0007669"/>
    <property type="project" value="InterPro"/>
</dbReference>
<feature type="compositionally biased region" description="Acidic residues" evidence="1">
    <location>
        <begin position="92"/>
        <end position="116"/>
    </location>
</feature>
<dbReference type="EMBL" id="SMOL01000004">
    <property type="protein sequence ID" value="KAB2636983.1"/>
    <property type="molecule type" value="Genomic_DNA"/>
</dbReference>
<feature type="compositionally biased region" description="Polar residues" evidence="1">
    <location>
        <begin position="311"/>
        <end position="320"/>
    </location>
</feature>
<feature type="region of interest" description="Disordered" evidence="1">
    <location>
        <begin position="487"/>
        <end position="521"/>
    </location>
</feature>
<feature type="compositionally biased region" description="Polar residues" evidence="1">
    <location>
        <begin position="504"/>
        <end position="518"/>
    </location>
</feature>
<feature type="region of interest" description="Disordered" evidence="1">
    <location>
        <begin position="52"/>
        <end position="118"/>
    </location>
</feature>
<dbReference type="GO" id="GO:0009535">
    <property type="term" value="C:chloroplast thylakoid membrane"/>
    <property type="evidence" value="ECO:0007669"/>
    <property type="project" value="InterPro"/>
</dbReference>
<evidence type="ECO:0000313" key="2">
    <source>
        <dbReference type="EMBL" id="KAB2636983.1"/>
    </source>
</evidence>
<comment type="caution">
    <text evidence="2">The sequence shown here is derived from an EMBL/GenBank/DDBJ whole genome shotgun (WGS) entry which is preliminary data.</text>
</comment>
<reference evidence="3" key="2">
    <citation type="submission" date="2019-10" db="EMBL/GenBank/DDBJ databases">
        <title>A de novo genome assembly of a pear dwarfing rootstock.</title>
        <authorList>
            <person name="Wang F."/>
            <person name="Wang J."/>
            <person name="Li S."/>
            <person name="Zhang Y."/>
            <person name="Fang M."/>
            <person name="Ma L."/>
            <person name="Zhao Y."/>
            <person name="Jiang S."/>
        </authorList>
    </citation>
    <scope>NUCLEOTIDE SEQUENCE [LARGE SCALE GENOMIC DNA]</scope>
</reference>
<reference evidence="2 3" key="1">
    <citation type="submission" date="2019-09" db="EMBL/GenBank/DDBJ databases">
        <authorList>
            <person name="Ou C."/>
        </authorList>
    </citation>
    <scope>NUCLEOTIDE SEQUENCE [LARGE SCALE GENOMIC DNA]</scope>
    <source>
        <strain evidence="2">S2</strain>
        <tissue evidence="2">Leaf</tissue>
    </source>
</reference>
<sequence>MKVVMGLQILQLAPPPPLTASSTTSSSSSSSSCRVQTLPLWLNQRHSHCRHSRPQLALPPGHSIKRTTLSLVGRKGRKLKASSSSSSTTQQDQDDEEEYEDDEEDEEDESDPDPEGLEYVGQIKRVLELLRKNRDMLFSEVKLTVMIEDLREVERRRLLGIEDPDAPTREELADVLEEFLISQGYGALYLVTAFPVIIGVSVSKSQTCSSGFLLFSTMDYPFSGEISDYFTLGDLEKQISVDPMSLKESSHREVSAEPVVEVPVVAAPKPNALDQQPPLLPPANPKFLSFSLPNSATSSPRVKKKWKDESQASPRQQLENLSHLQQEIEFRRSKSCGQGRTFAPSVDFDLWLIKPNAAEIVSRHYSNPSRAESNRVAHKNGKNRDPHDDGFTCGALCLSIPGFGKAKPVRARKVEPDELGNVISRTVSLEKFECGSWASAMINEQEDDNTSRYFDLPLELIRSSVNEADSPISTSFVFGTDRKGALKNGSTRAQGRKSHETSRSVRFSTSSDATSPTACVTPRLRKARDDFKAFLEAQST</sequence>
<feature type="compositionally biased region" description="Low complexity" evidence="1">
    <location>
        <begin position="82"/>
        <end position="91"/>
    </location>
</feature>
<reference evidence="2 3" key="3">
    <citation type="submission" date="2019-11" db="EMBL/GenBank/DDBJ databases">
        <title>A de novo genome assembly of a pear dwarfing rootstock.</title>
        <authorList>
            <person name="Wang F."/>
            <person name="Wang J."/>
            <person name="Li S."/>
            <person name="Zhang Y."/>
            <person name="Fang M."/>
            <person name="Ma L."/>
            <person name="Zhao Y."/>
            <person name="Jiang S."/>
        </authorList>
    </citation>
    <scope>NUCLEOTIDE SEQUENCE [LARGE SCALE GENOMIC DNA]</scope>
    <source>
        <strain evidence="2">S2</strain>
        <tissue evidence="2">Leaf</tissue>
    </source>
</reference>
<feature type="compositionally biased region" description="Low complexity" evidence="1">
    <location>
        <begin position="21"/>
        <end position="32"/>
    </location>
</feature>
<keyword evidence="3" id="KW-1185">Reference proteome</keyword>
<evidence type="ECO:0000313" key="3">
    <source>
        <dbReference type="Proteomes" id="UP000327157"/>
    </source>
</evidence>
<feature type="region of interest" description="Disordered" evidence="1">
    <location>
        <begin position="13"/>
        <end position="32"/>
    </location>
</feature>
<protein>
    <submittedName>
        <fullName evidence="2">Uncharacterized protein</fullName>
    </submittedName>
</protein>
<dbReference type="GO" id="GO:0080183">
    <property type="term" value="P:response to photooxidative stress"/>
    <property type="evidence" value="ECO:0007669"/>
    <property type="project" value="InterPro"/>
</dbReference>
<organism evidence="2 3">
    <name type="scientific">Pyrus ussuriensis x Pyrus communis</name>
    <dbReference type="NCBI Taxonomy" id="2448454"/>
    <lineage>
        <taxon>Eukaryota</taxon>
        <taxon>Viridiplantae</taxon>
        <taxon>Streptophyta</taxon>
        <taxon>Embryophyta</taxon>
        <taxon>Tracheophyta</taxon>
        <taxon>Spermatophyta</taxon>
        <taxon>Magnoliopsida</taxon>
        <taxon>eudicotyledons</taxon>
        <taxon>Gunneridae</taxon>
        <taxon>Pentapetalae</taxon>
        <taxon>rosids</taxon>
        <taxon>fabids</taxon>
        <taxon>Rosales</taxon>
        <taxon>Rosaceae</taxon>
        <taxon>Amygdaloideae</taxon>
        <taxon>Maleae</taxon>
        <taxon>Pyrus</taxon>
    </lineage>
</organism>
<dbReference type="OrthoDB" id="1880037at2759"/>